<dbReference type="InterPro" id="IPR045851">
    <property type="entry name" value="AMP-bd_C_sf"/>
</dbReference>
<evidence type="ECO:0000313" key="8">
    <source>
        <dbReference type="Proteomes" id="UP000319210"/>
    </source>
</evidence>
<evidence type="ECO:0000256" key="5">
    <source>
        <dbReference type="SAM" id="MobiDB-lite"/>
    </source>
</evidence>
<feature type="compositionally biased region" description="Basic and acidic residues" evidence="5">
    <location>
        <begin position="1572"/>
        <end position="1581"/>
    </location>
</feature>
<dbReference type="SUPFAM" id="SSF56801">
    <property type="entry name" value="Acetyl-CoA synthetase-like"/>
    <property type="match status" value="1"/>
</dbReference>
<keyword evidence="2" id="KW-0596">Phosphopantetheine</keyword>
<feature type="domain" description="Carrier" evidence="6">
    <location>
        <begin position="1067"/>
        <end position="1142"/>
    </location>
</feature>
<dbReference type="GO" id="GO:0043041">
    <property type="term" value="P:amino acid activation for nonribosomal peptide biosynthetic process"/>
    <property type="evidence" value="ECO:0007669"/>
    <property type="project" value="TreeGrafter"/>
</dbReference>
<dbReference type="InterPro" id="IPR001242">
    <property type="entry name" value="Condensation_dom"/>
</dbReference>
<protein>
    <recommendedName>
        <fullName evidence="6">Carrier domain-containing protein</fullName>
    </recommendedName>
</protein>
<dbReference type="InterPro" id="IPR025110">
    <property type="entry name" value="AMP-bd_C"/>
</dbReference>
<feature type="region of interest" description="Disordered" evidence="5">
    <location>
        <begin position="219"/>
        <end position="246"/>
    </location>
</feature>
<dbReference type="GO" id="GO:0016874">
    <property type="term" value="F:ligase activity"/>
    <property type="evidence" value="ECO:0007669"/>
    <property type="project" value="UniProtKB-KW"/>
</dbReference>
<dbReference type="FunFam" id="3.40.50.980:FF:000001">
    <property type="entry name" value="Non-ribosomal peptide synthetase"/>
    <property type="match status" value="1"/>
</dbReference>
<dbReference type="PROSITE" id="PS50075">
    <property type="entry name" value="CARRIER"/>
    <property type="match status" value="1"/>
</dbReference>
<reference evidence="7 8" key="1">
    <citation type="submission" date="2019-06" db="EMBL/GenBank/DDBJ databases">
        <title>Whole genome shotgun sequence of Streptomyces cacaoi subsp. cacaoi NBRC 12748.</title>
        <authorList>
            <person name="Hosoyama A."/>
            <person name="Uohara A."/>
            <person name="Ohji S."/>
            <person name="Ichikawa N."/>
        </authorList>
    </citation>
    <scope>NUCLEOTIDE SEQUENCE [LARGE SCALE GENOMIC DNA]</scope>
    <source>
        <strain evidence="7 8">NBRC 12748</strain>
    </source>
</reference>
<dbReference type="GO" id="GO:0017000">
    <property type="term" value="P:antibiotic biosynthetic process"/>
    <property type="evidence" value="ECO:0007669"/>
    <property type="project" value="UniProtKB-ARBA"/>
</dbReference>
<dbReference type="InterPro" id="IPR036291">
    <property type="entry name" value="NAD(P)-bd_dom_sf"/>
</dbReference>
<evidence type="ECO:0000256" key="1">
    <source>
        <dbReference type="ARBA" id="ARBA00001957"/>
    </source>
</evidence>
<feature type="compositionally biased region" description="Low complexity" evidence="5">
    <location>
        <begin position="18"/>
        <end position="37"/>
    </location>
</feature>
<dbReference type="InterPro" id="IPR013120">
    <property type="entry name" value="FAR_NAD-bd"/>
</dbReference>
<comment type="caution">
    <text evidence="7">The sequence shown here is derived from an EMBL/GenBank/DDBJ whole genome shotgun (WGS) entry which is preliminary data.</text>
</comment>
<dbReference type="PANTHER" id="PTHR45527:SF1">
    <property type="entry name" value="FATTY ACID SYNTHASE"/>
    <property type="match status" value="1"/>
</dbReference>
<dbReference type="GO" id="GO:0008610">
    <property type="term" value="P:lipid biosynthetic process"/>
    <property type="evidence" value="ECO:0007669"/>
    <property type="project" value="UniProtKB-ARBA"/>
</dbReference>
<dbReference type="Gene3D" id="3.30.300.30">
    <property type="match status" value="1"/>
</dbReference>
<comment type="cofactor">
    <cofactor evidence="1">
        <name>pantetheine 4'-phosphate</name>
        <dbReference type="ChEBI" id="CHEBI:47942"/>
    </cofactor>
</comment>
<feature type="compositionally biased region" description="Basic and acidic residues" evidence="5">
    <location>
        <begin position="154"/>
        <end position="163"/>
    </location>
</feature>
<feature type="region of interest" description="Disordered" evidence="5">
    <location>
        <begin position="1143"/>
        <end position="1172"/>
    </location>
</feature>
<dbReference type="Gene3D" id="3.40.50.980">
    <property type="match status" value="2"/>
</dbReference>
<dbReference type="SUPFAM" id="SSF47336">
    <property type="entry name" value="ACP-like"/>
    <property type="match status" value="1"/>
</dbReference>
<dbReference type="Pfam" id="PF07993">
    <property type="entry name" value="NAD_binding_4"/>
    <property type="match status" value="1"/>
</dbReference>
<dbReference type="SUPFAM" id="SSF52777">
    <property type="entry name" value="CoA-dependent acyltransferases"/>
    <property type="match status" value="2"/>
</dbReference>
<evidence type="ECO:0000313" key="7">
    <source>
        <dbReference type="EMBL" id="GEB47740.1"/>
    </source>
</evidence>
<dbReference type="PANTHER" id="PTHR45527">
    <property type="entry name" value="NONRIBOSOMAL PEPTIDE SYNTHETASE"/>
    <property type="match status" value="1"/>
</dbReference>
<dbReference type="CDD" id="cd19531">
    <property type="entry name" value="LCL_NRPS-like"/>
    <property type="match status" value="1"/>
</dbReference>
<dbReference type="CDD" id="cd05930">
    <property type="entry name" value="A_NRPS"/>
    <property type="match status" value="1"/>
</dbReference>
<dbReference type="InterPro" id="IPR000873">
    <property type="entry name" value="AMP-dep_synth/lig_dom"/>
</dbReference>
<proteinExistence type="predicted"/>
<dbReference type="InterPro" id="IPR023213">
    <property type="entry name" value="CAT-like_dom_sf"/>
</dbReference>
<gene>
    <name evidence="7" type="ORF">SCA03_02910</name>
</gene>
<dbReference type="Gene3D" id="3.40.50.720">
    <property type="entry name" value="NAD(P)-binding Rossmann-like Domain"/>
    <property type="match status" value="1"/>
</dbReference>
<dbReference type="NCBIfam" id="TIGR01733">
    <property type="entry name" value="AA-adenyl-dom"/>
    <property type="match status" value="1"/>
</dbReference>
<dbReference type="Gene3D" id="2.30.38.10">
    <property type="entry name" value="Luciferase, Domain 3"/>
    <property type="match status" value="1"/>
</dbReference>
<dbReference type="SUPFAM" id="SSF51735">
    <property type="entry name" value="NAD(P)-binding Rossmann-fold domains"/>
    <property type="match status" value="1"/>
</dbReference>
<feature type="region of interest" description="Disordered" evidence="5">
    <location>
        <begin position="1046"/>
        <end position="1070"/>
    </location>
</feature>
<dbReference type="Gene3D" id="1.10.1200.10">
    <property type="entry name" value="ACP-like"/>
    <property type="match status" value="1"/>
</dbReference>
<dbReference type="Pfam" id="PF00668">
    <property type="entry name" value="Condensation"/>
    <property type="match status" value="1"/>
</dbReference>
<dbReference type="GO" id="GO:0044550">
    <property type="term" value="P:secondary metabolite biosynthetic process"/>
    <property type="evidence" value="ECO:0007669"/>
    <property type="project" value="TreeGrafter"/>
</dbReference>
<feature type="region of interest" description="Disordered" evidence="5">
    <location>
        <begin position="276"/>
        <end position="312"/>
    </location>
</feature>
<keyword evidence="3" id="KW-0597">Phosphoprotein</keyword>
<dbReference type="GO" id="GO:0005829">
    <property type="term" value="C:cytosol"/>
    <property type="evidence" value="ECO:0007669"/>
    <property type="project" value="TreeGrafter"/>
</dbReference>
<dbReference type="InterPro" id="IPR010080">
    <property type="entry name" value="Thioester_reductase-like_dom"/>
</dbReference>
<dbReference type="NCBIfam" id="TIGR01746">
    <property type="entry name" value="Thioester-redct"/>
    <property type="match status" value="1"/>
</dbReference>
<dbReference type="InterPro" id="IPR009081">
    <property type="entry name" value="PP-bd_ACP"/>
</dbReference>
<dbReference type="Pfam" id="PF00550">
    <property type="entry name" value="PP-binding"/>
    <property type="match status" value="1"/>
</dbReference>
<dbReference type="InterPro" id="IPR020806">
    <property type="entry name" value="PKS_PP-bd"/>
</dbReference>
<dbReference type="Gene3D" id="3.30.559.30">
    <property type="entry name" value="Nonribosomal peptide synthetase, condensation domain"/>
    <property type="match status" value="1"/>
</dbReference>
<dbReference type="InterPro" id="IPR010071">
    <property type="entry name" value="AA_adenyl_dom"/>
</dbReference>
<keyword evidence="4" id="KW-0436">Ligase</keyword>
<feature type="compositionally biased region" description="Basic and acidic residues" evidence="5">
    <location>
        <begin position="296"/>
        <end position="312"/>
    </location>
</feature>
<evidence type="ECO:0000259" key="6">
    <source>
        <dbReference type="PROSITE" id="PS50075"/>
    </source>
</evidence>
<dbReference type="InterPro" id="IPR036736">
    <property type="entry name" value="ACP-like_sf"/>
</dbReference>
<dbReference type="OrthoDB" id="2472181at2"/>
<evidence type="ECO:0000256" key="3">
    <source>
        <dbReference type="ARBA" id="ARBA00022553"/>
    </source>
</evidence>
<evidence type="ECO:0000256" key="2">
    <source>
        <dbReference type="ARBA" id="ARBA00022450"/>
    </source>
</evidence>
<dbReference type="SMART" id="SM00823">
    <property type="entry name" value="PKS_PP"/>
    <property type="match status" value="1"/>
</dbReference>
<dbReference type="Gene3D" id="3.30.559.10">
    <property type="entry name" value="Chloramphenicol acetyltransferase-like domain"/>
    <property type="match status" value="1"/>
</dbReference>
<dbReference type="RefSeq" id="WP_086815436.1">
    <property type="nucleotide sequence ID" value="NZ_BJMM01000002.1"/>
</dbReference>
<accession>A0A4Y3QUQ1</accession>
<dbReference type="InterPro" id="IPR020845">
    <property type="entry name" value="AMP-binding_CS"/>
</dbReference>
<name>A0A4Y3QUQ1_STRCI</name>
<evidence type="ECO:0000256" key="4">
    <source>
        <dbReference type="ARBA" id="ARBA00022598"/>
    </source>
</evidence>
<dbReference type="Pfam" id="PF00501">
    <property type="entry name" value="AMP-binding"/>
    <property type="match status" value="1"/>
</dbReference>
<dbReference type="Pfam" id="PF13193">
    <property type="entry name" value="AMP-binding_C"/>
    <property type="match status" value="1"/>
</dbReference>
<feature type="compositionally biased region" description="Low complexity" evidence="5">
    <location>
        <begin position="1153"/>
        <end position="1171"/>
    </location>
</feature>
<feature type="region of interest" description="Disordered" evidence="5">
    <location>
        <begin position="115"/>
        <end position="163"/>
    </location>
</feature>
<sequence>MPQHRSAPQHPGTAPACTDTPTGTSGTSGTSGSGDDPVSPPPREPTASPAEPSPSSAPLSSAQARLWFLHQLKPASTAYTVHRSATLTGPLDRAALAAAVDALVARHPALRTTVETGTGTEADDGTPRRRVHPPRHGLLDVTDLTGAGPGQARRAAERETDREARHRFDLAAGPLFRPRLLCVAEDEHVLSLTFHHIVVDSWSLGVLQRDLAELYRAAREGRPPELPPLDGESADGTSPEDAEDPEAAAGYAAQLAYWEKQLDGLPEALDLPRTAAPAVAPDEARTDGGDEADEADAAHRPDGADAAERPEGRECRFVLPAATATRLRQLSAQRRSTLFMTCLAAVQALLSRYTGAEDAEDAKDIVVGFPVAGRHSSRLHDRVGFFVNSLPARTDCSGDPSFATLLGRVRETVLGAMEHQRVPFEELVARFARRREAEGNPLFQVWFDLRPRATPPRLDGVDSRLSPTKVTTTRFDLEFHFEDTGGELLCHLVHRPGVFDEPVVARMAAHCLRLLEHVAAEPETALSALRLGDAAEAELLDRFAAGPAPVPAAARPLVEGFLEQVRARPHAVAVEDAAGTVDYASLHARSDRVAGLLRSRGIGPDDVVALCAPRGAGAVAAVLGILKAGAAHLPVQADQPADRVAYMLRDAGAVLALVGDGCAERLPPQAALPVVTLAEAEAYAEPRDAAAPQPPSAGPDHLMYVLYTSGSTGRPKGVAMRRGALENLVRWQLAGAPEPCRTFHITPQGFDVSVQEVFVTLLSGGTLVVPPPDARRDPDLLHDEAVRRDVRRVFLPPLVLHQLARAALADGRPSPLREFVVAGDRLDLPADTVRFLRGLPGVVVENHYGPTETHVVTAHRLTGPPGDWPAHPPIGRPVAGVRVRVAGPDLRPVPLGVPGELIAEGACLARGYTGAAASGQDRFLPDPHGPGRLYRTGDLARWRPDGTLEHLGRIDAQIKLRGHRIEPGEVEAALRSHRAVADAVVCATGDEPALRHLVGYVVPAGEPPEDWHTELTGFLRGRVPGHMVPSVFVPLDALPVTRTGKVDRRALPAPPARPARRGTAPAAPRDRVERLLLEQWRQALGDGRLGIHDDFFDAGGHSLLAPALVRQAGAALGVRLGVRDLFEQPSVARLAAVLRDRASGGARPAGETGPSAEHPPAAGAAEAASAARAERMRTATLGPGFAVAPDASGPADGTAEPLLTGATGLLGTYLLDVLLRRGTGRVHCLVRAGSGPEAHARLVDRLRAAGRWRAEYGDRVVAVPADLSAPDLGLTDAERDRLADTVGEIHHCAADTHALHTYEQAEPANVGSTAALLRLAARRGVPFHFVSTLAVAPRDPRSGRCVEEWADGRVDLLDSADVCHGSPGYVQSKWVAERLVAQAAAAGLPVTVHRLARLAGDRATGRYLAEDALSELIRAVAEVRCASRLPLTDLWTAVDDAAEWIVRLARRPDRPRVPVYHLPAAAVDLRTLWRQVESAPGTPVPQLDHARWTEVLADGGPATAKAQGIAAHLADRASVPGVREHLIGQGAAVDFTRAQEALGPGADPELPETLLAAFVRAATTPDGEPADGETKEQPDHG</sequence>
<feature type="compositionally biased region" description="Low complexity" evidence="5">
    <location>
        <begin position="45"/>
        <end position="59"/>
    </location>
</feature>
<dbReference type="PROSITE" id="PS00455">
    <property type="entry name" value="AMP_BINDING"/>
    <property type="match status" value="1"/>
</dbReference>
<organism evidence="7 8">
    <name type="scientific">Streptomyces cacaoi</name>
    <dbReference type="NCBI Taxonomy" id="1898"/>
    <lineage>
        <taxon>Bacteria</taxon>
        <taxon>Bacillati</taxon>
        <taxon>Actinomycetota</taxon>
        <taxon>Actinomycetes</taxon>
        <taxon>Kitasatosporales</taxon>
        <taxon>Streptomycetaceae</taxon>
        <taxon>Streptomyces</taxon>
    </lineage>
</organism>
<feature type="region of interest" description="Disordered" evidence="5">
    <location>
        <begin position="1561"/>
        <end position="1581"/>
    </location>
</feature>
<dbReference type="Proteomes" id="UP000319210">
    <property type="component" value="Unassembled WGS sequence"/>
</dbReference>
<keyword evidence="8" id="KW-1185">Reference proteome</keyword>
<feature type="region of interest" description="Disordered" evidence="5">
    <location>
        <begin position="1"/>
        <end position="59"/>
    </location>
</feature>
<dbReference type="GO" id="GO:0031177">
    <property type="term" value="F:phosphopantetheine binding"/>
    <property type="evidence" value="ECO:0007669"/>
    <property type="project" value="InterPro"/>
</dbReference>
<dbReference type="EMBL" id="BJMM01000002">
    <property type="protein sequence ID" value="GEB47740.1"/>
    <property type="molecule type" value="Genomic_DNA"/>
</dbReference>